<evidence type="ECO:0000256" key="2">
    <source>
        <dbReference type="ARBA" id="ARBA00023125"/>
    </source>
</evidence>
<dbReference type="Gene3D" id="2.60.120.10">
    <property type="entry name" value="Jelly Rolls"/>
    <property type="match status" value="1"/>
</dbReference>
<dbReference type="AlphaFoldDB" id="C0CKG2"/>
<organism evidence="6 7">
    <name type="scientific">Blautia hydrogenotrophica (strain DSM 10507 / JCM 14656 / S5a33)</name>
    <name type="common">Ruminococcus hydrogenotrophicus</name>
    <dbReference type="NCBI Taxonomy" id="476272"/>
    <lineage>
        <taxon>Bacteria</taxon>
        <taxon>Bacillati</taxon>
        <taxon>Bacillota</taxon>
        <taxon>Clostridia</taxon>
        <taxon>Lachnospirales</taxon>
        <taxon>Lachnospiraceae</taxon>
        <taxon>Blautia</taxon>
    </lineage>
</organism>
<dbReference type="SUPFAM" id="SSF51206">
    <property type="entry name" value="cAMP-binding domain-like"/>
    <property type="match status" value="1"/>
</dbReference>
<dbReference type="eggNOG" id="COG0664">
    <property type="taxonomic scope" value="Bacteria"/>
</dbReference>
<dbReference type="EMBL" id="ACBZ01000066">
    <property type="protein sequence ID" value="EEG49742.1"/>
    <property type="molecule type" value="Genomic_DNA"/>
</dbReference>
<dbReference type="InterPro" id="IPR036388">
    <property type="entry name" value="WH-like_DNA-bd_sf"/>
</dbReference>
<name>C0CKG2_BLAHS</name>
<sequence length="230" mass="26619">MNTSSIQQLQTSAFFKDLPQDIIQTLLNLGRLCEYSKREIIFHAGIYEEQVYLLLEGEVMVYNLTKHGNKKILFILGKGHLLNHNIVSQRPVSVFCEAVQSAQILEIPLRNFQKLMICHPCLTQAVMTEYERYIWRLSHQLKNTSGSLLLERKIAAKLWKLGRDFGVRKKDGVHIQVKLTMTLLADFVGAPRENVSRACKSLSQRDLLYYQNQQFILPNMDGLSDFYKQK</sequence>
<keyword evidence="7" id="KW-1185">Reference proteome</keyword>
<accession>C0CKG2</accession>
<evidence type="ECO:0000256" key="3">
    <source>
        <dbReference type="ARBA" id="ARBA00023163"/>
    </source>
</evidence>
<dbReference type="Proteomes" id="UP000003100">
    <property type="component" value="Unassembled WGS sequence"/>
</dbReference>
<feature type="domain" description="Cyclic nucleotide-binding" evidence="4">
    <location>
        <begin position="14"/>
        <end position="133"/>
    </location>
</feature>
<dbReference type="CDD" id="cd00038">
    <property type="entry name" value="CAP_ED"/>
    <property type="match status" value="1"/>
</dbReference>
<dbReference type="InterPro" id="IPR036390">
    <property type="entry name" value="WH_DNA-bd_sf"/>
</dbReference>
<dbReference type="SUPFAM" id="SSF46785">
    <property type="entry name" value="Winged helix' DNA-binding domain"/>
    <property type="match status" value="1"/>
</dbReference>
<dbReference type="GO" id="GO:0003677">
    <property type="term" value="F:DNA binding"/>
    <property type="evidence" value="ECO:0007669"/>
    <property type="project" value="UniProtKB-KW"/>
</dbReference>
<evidence type="ECO:0000313" key="6">
    <source>
        <dbReference type="EMBL" id="EEG49742.1"/>
    </source>
</evidence>
<reference evidence="6 7" key="1">
    <citation type="submission" date="2009-01" db="EMBL/GenBank/DDBJ databases">
        <authorList>
            <person name="Fulton L."/>
            <person name="Clifton S."/>
            <person name="Fulton B."/>
            <person name="Xu J."/>
            <person name="Minx P."/>
            <person name="Pepin K.H."/>
            <person name="Johnson M."/>
            <person name="Bhonagiri V."/>
            <person name="Nash W.E."/>
            <person name="Mardis E.R."/>
            <person name="Wilson R.K."/>
        </authorList>
    </citation>
    <scope>NUCLEOTIDE SEQUENCE [LARGE SCALE GENOMIC DNA]</scope>
    <source>
        <strain evidence="7">DSM 10507 / JCM 14656 / S5a33</strain>
    </source>
</reference>
<dbReference type="InterPro" id="IPR012318">
    <property type="entry name" value="HTH_CRP"/>
</dbReference>
<keyword evidence="2" id="KW-0238">DNA-binding</keyword>
<protein>
    <recommendedName>
        <fullName evidence="8">Global nitrogen regulator</fullName>
    </recommendedName>
</protein>
<evidence type="ECO:0008006" key="8">
    <source>
        <dbReference type="Google" id="ProtNLM"/>
    </source>
</evidence>
<dbReference type="RefSeq" id="WP_005947361.1">
    <property type="nucleotide sequence ID" value="NZ_CP136423.1"/>
</dbReference>
<dbReference type="InterPro" id="IPR018490">
    <property type="entry name" value="cNMP-bd_dom_sf"/>
</dbReference>
<evidence type="ECO:0000256" key="1">
    <source>
        <dbReference type="ARBA" id="ARBA00023015"/>
    </source>
</evidence>
<dbReference type="Pfam" id="PF13545">
    <property type="entry name" value="HTH_Crp_2"/>
    <property type="match status" value="1"/>
</dbReference>
<dbReference type="InterPro" id="IPR014710">
    <property type="entry name" value="RmlC-like_jellyroll"/>
</dbReference>
<keyword evidence="1" id="KW-0805">Transcription regulation</keyword>
<dbReference type="Pfam" id="PF00027">
    <property type="entry name" value="cNMP_binding"/>
    <property type="match status" value="1"/>
</dbReference>
<dbReference type="HOGENOM" id="CLU_075053_3_6_9"/>
<comment type="caution">
    <text evidence="6">The sequence shown here is derived from an EMBL/GenBank/DDBJ whole genome shotgun (WGS) entry which is preliminary data.</text>
</comment>
<feature type="domain" description="HTH crp-type" evidence="5">
    <location>
        <begin position="148"/>
        <end position="221"/>
    </location>
</feature>
<dbReference type="Gene3D" id="1.10.10.10">
    <property type="entry name" value="Winged helix-like DNA-binding domain superfamily/Winged helix DNA-binding domain"/>
    <property type="match status" value="1"/>
</dbReference>
<dbReference type="GeneID" id="86820565"/>
<evidence type="ECO:0000259" key="4">
    <source>
        <dbReference type="PROSITE" id="PS50042"/>
    </source>
</evidence>
<dbReference type="PROSITE" id="PS50042">
    <property type="entry name" value="CNMP_BINDING_3"/>
    <property type="match status" value="1"/>
</dbReference>
<proteinExistence type="predicted"/>
<reference evidence="6 7" key="2">
    <citation type="submission" date="2009-02" db="EMBL/GenBank/DDBJ databases">
        <title>Draft genome sequence of Blautia hydrogenotrophica DSM 10507 (Ruminococcus hydrogenotrophicus DSM 10507).</title>
        <authorList>
            <person name="Sudarsanam P."/>
            <person name="Ley R."/>
            <person name="Guruge J."/>
            <person name="Turnbaugh P.J."/>
            <person name="Mahowald M."/>
            <person name="Liep D."/>
            <person name="Gordon J."/>
        </authorList>
    </citation>
    <scope>NUCLEOTIDE SEQUENCE [LARGE SCALE GENOMIC DNA]</scope>
    <source>
        <strain evidence="7">DSM 10507 / JCM 14656 / S5a33</strain>
    </source>
</reference>
<dbReference type="SMART" id="SM00100">
    <property type="entry name" value="cNMP"/>
    <property type="match status" value="1"/>
</dbReference>
<dbReference type="PROSITE" id="PS51063">
    <property type="entry name" value="HTH_CRP_2"/>
    <property type="match status" value="1"/>
</dbReference>
<gene>
    <name evidence="6" type="ORF">RUMHYD_01332</name>
</gene>
<dbReference type="GO" id="GO:0006355">
    <property type="term" value="P:regulation of DNA-templated transcription"/>
    <property type="evidence" value="ECO:0007669"/>
    <property type="project" value="InterPro"/>
</dbReference>
<evidence type="ECO:0000313" key="7">
    <source>
        <dbReference type="Proteomes" id="UP000003100"/>
    </source>
</evidence>
<dbReference type="PATRIC" id="fig|476272.21.peg.2680"/>
<evidence type="ECO:0000259" key="5">
    <source>
        <dbReference type="PROSITE" id="PS51063"/>
    </source>
</evidence>
<dbReference type="InterPro" id="IPR000595">
    <property type="entry name" value="cNMP-bd_dom"/>
</dbReference>
<keyword evidence="3" id="KW-0804">Transcription</keyword>